<proteinExistence type="predicted"/>
<evidence type="ECO:0000313" key="2">
    <source>
        <dbReference type="Proteomes" id="UP001175271"/>
    </source>
</evidence>
<gene>
    <name evidence="1" type="ORF">QR680_018448</name>
</gene>
<name>A0AA39LQV3_9BILA</name>
<reference evidence="1" key="1">
    <citation type="submission" date="2023-06" db="EMBL/GenBank/DDBJ databases">
        <title>Genomic analysis of the entomopathogenic nematode Steinernema hermaphroditum.</title>
        <authorList>
            <person name="Schwarz E.M."/>
            <person name="Heppert J.K."/>
            <person name="Baniya A."/>
            <person name="Schwartz H.T."/>
            <person name="Tan C.-H."/>
            <person name="Antoshechkin I."/>
            <person name="Sternberg P.W."/>
            <person name="Goodrich-Blair H."/>
            <person name="Dillman A.R."/>
        </authorList>
    </citation>
    <scope>NUCLEOTIDE SEQUENCE</scope>
    <source>
        <strain evidence="1">PS9179</strain>
        <tissue evidence="1">Whole animal</tissue>
    </source>
</reference>
<organism evidence="1 2">
    <name type="scientific">Steinernema hermaphroditum</name>
    <dbReference type="NCBI Taxonomy" id="289476"/>
    <lineage>
        <taxon>Eukaryota</taxon>
        <taxon>Metazoa</taxon>
        <taxon>Ecdysozoa</taxon>
        <taxon>Nematoda</taxon>
        <taxon>Chromadorea</taxon>
        <taxon>Rhabditida</taxon>
        <taxon>Tylenchina</taxon>
        <taxon>Panagrolaimomorpha</taxon>
        <taxon>Strongyloidoidea</taxon>
        <taxon>Steinernematidae</taxon>
        <taxon>Steinernema</taxon>
    </lineage>
</organism>
<dbReference type="EMBL" id="JAUCMV010000004">
    <property type="protein sequence ID" value="KAK0406233.1"/>
    <property type="molecule type" value="Genomic_DNA"/>
</dbReference>
<protein>
    <submittedName>
        <fullName evidence="1">Uncharacterized protein</fullName>
    </submittedName>
</protein>
<evidence type="ECO:0000313" key="1">
    <source>
        <dbReference type="EMBL" id="KAK0406233.1"/>
    </source>
</evidence>
<comment type="caution">
    <text evidence="1">The sequence shown here is derived from an EMBL/GenBank/DDBJ whole genome shotgun (WGS) entry which is preliminary data.</text>
</comment>
<accession>A0AA39LQV3</accession>
<dbReference type="AlphaFoldDB" id="A0AA39LQV3"/>
<dbReference type="Proteomes" id="UP001175271">
    <property type="component" value="Unassembled WGS sequence"/>
</dbReference>
<keyword evidence="2" id="KW-1185">Reference proteome</keyword>
<sequence>MSSPEQADYQVVECPMSMFDIHYMVYKQKLKQHLDYEASIANDRSERAWSTTEIVLVVFRNSRSKKGLTCSDICLFISRNFDVSWYCDREHIEEELNNQEWFVQSGADRNGETMWTIAADDFEFPEPRLTPITLLEIQEFFVNKDLNCIEEIVAGRHGWKDSTGKRLKL</sequence>